<dbReference type="Gene3D" id="3.20.20.70">
    <property type="entry name" value="Aldolase class I"/>
    <property type="match status" value="1"/>
</dbReference>
<dbReference type="RefSeq" id="WP_206575450.1">
    <property type="nucleotide sequence ID" value="NZ_JAFKCV010000017.1"/>
</dbReference>
<dbReference type="NCBIfam" id="TIGR00419">
    <property type="entry name" value="tim"/>
    <property type="match status" value="1"/>
</dbReference>
<dbReference type="FunFam" id="3.20.20.70:FF:000016">
    <property type="entry name" value="Triosephosphate isomerase"/>
    <property type="match status" value="1"/>
</dbReference>
<feature type="active site" description="Proton acceptor" evidence="8">
    <location>
        <position position="172"/>
    </location>
</feature>
<dbReference type="InterPro" id="IPR013785">
    <property type="entry name" value="Aldolase_TIM"/>
</dbReference>
<evidence type="ECO:0000256" key="6">
    <source>
        <dbReference type="ARBA" id="ARBA00023152"/>
    </source>
</evidence>
<accession>A0A939DS40</accession>
<dbReference type="AlphaFoldDB" id="A0A939DS40"/>
<evidence type="ECO:0000256" key="3">
    <source>
        <dbReference type="ARBA" id="ARBA00007422"/>
    </source>
</evidence>
<feature type="binding site" evidence="8">
    <location>
        <position position="178"/>
    </location>
    <ligand>
        <name>substrate</name>
    </ligand>
</feature>
<dbReference type="EMBL" id="JAFKCV010000017">
    <property type="protein sequence ID" value="MBN7827337.1"/>
    <property type="molecule type" value="Genomic_DNA"/>
</dbReference>
<dbReference type="InterPro" id="IPR035990">
    <property type="entry name" value="TIM_sf"/>
</dbReference>
<dbReference type="GO" id="GO:0019563">
    <property type="term" value="P:glycerol catabolic process"/>
    <property type="evidence" value="ECO:0007669"/>
    <property type="project" value="TreeGrafter"/>
</dbReference>
<dbReference type="GO" id="GO:0006094">
    <property type="term" value="P:gluconeogenesis"/>
    <property type="evidence" value="ECO:0007669"/>
    <property type="project" value="UniProtKB-UniRule"/>
</dbReference>
<sequence>MTQSEQKTDAAGRRPLVAGNWKMNGDLKLASAMQSALQDADLTDLDVVVCPPFPFLASFDSDKFALGAQDLSHFESGAHTGEVAAGMLREVGCQYVIVGHSERRTDQQESNELVAEKVAAALGAELTPILCVGEPLPVREAGDELHYVSAQLDAVVTRVGAPQLSKMVIAYEPIWAIGTGNTATPEQAQDVHAHIRRHLSKANAEAAAGLRILYGGSVNADNAVQLFAQPDVDGGLIGGASLKKDDFLAICQAAK</sequence>
<evidence type="ECO:0000256" key="4">
    <source>
        <dbReference type="ARBA" id="ARBA00022432"/>
    </source>
</evidence>
<dbReference type="GO" id="GO:0006096">
    <property type="term" value="P:glycolytic process"/>
    <property type="evidence" value="ECO:0007669"/>
    <property type="project" value="UniProtKB-UniRule"/>
</dbReference>
<comment type="caution">
    <text evidence="10">The sequence shown here is derived from an EMBL/GenBank/DDBJ whole genome shotgun (WGS) entry which is preliminary data.</text>
</comment>
<feature type="binding site" evidence="8">
    <location>
        <begin position="238"/>
        <end position="239"/>
    </location>
    <ligand>
        <name>substrate</name>
    </ligand>
</feature>
<reference evidence="10" key="1">
    <citation type="submission" date="2021-03" db="EMBL/GenBank/DDBJ databases">
        <title>novel species isolated from a fishpond in China.</title>
        <authorList>
            <person name="Lu H."/>
            <person name="Cai Z."/>
        </authorList>
    </citation>
    <scope>NUCLEOTIDE SEQUENCE</scope>
    <source>
        <strain evidence="10">JCM 30855</strain>
    </source>
</reference>
<comment type="subunit">
    <text evidence="8 9">Homodimer.</text>
</comment>
<evidence type="ECO:0000313" key="10">
    <source>
        <dbReference type="EMBL" id="MBN7827337.1"/>
    </source>
</evidence>
<evidence type="ECO:0000256" key="7">
    <source>
        <dbReference type="ARBA" id="ARBA00023235"/>
    </source>
</evidence>
<dbReference type="InterPro" id="IPR022896">
    <property type="entry name" value="TrioseP_Isoase_bac/euk"/>
</dbReference>
<comment type="similarity">
    <text evidence="3 8 9">Belongs to the triosephosphate isomerase family.</text>
</comment>
<dbReference type="Pfam" id="PF00121">
    <property type="entry name" value="TIM"/>
    <property type="match status" value="1"/>
</dbReference>
<dbReference type="GO" id="GO:0004807">
    <property type="term" value="F:triose-phosphate isomerase activity"/>
    <property type="evidence" value="ECO:0007669"/>
    <property type="project" value="UniProtKB-UniRule"/>
</dbReference>
<comment type="function">
    <text evidence="8">Involved in the gluconeogenesis. Catalyzes stereospecifically the conversion of dihydroxyacetone phosphate (DHAP) to D-glyceraldehyde-3-phosphate (G3P).</text>
</comment>
<keyword evidence="6 8" id="KW-0324">Glycolysis</keyword>
<dbReference type="GO" id="GO:0046166">
    <property type="term" value="P:glyceraldehyde-3-phosphate biosynthetic process"/>
    <property type="evidence" value="ECO:0007669"/>
    <property type="project" value="TreeGrafter"/>
</dbReference>
<dbReference type="GO" id="GO:0005829">
    <property type="term" value="C:cytosol"/>
    <property type="evidence" value="ECO:0007669"/>
    <property type="project" value="TreeGrafter"/>
</dbReference>
<dbReference type="PANTHER" id="PTHR21139">
    <property type="entry name" value="TRIOSEPHOSPHATE ISOMERASE"/>
    <property type="match status" value="1"/>
</dbReference>
<dbReference type="InterPro" id="IPR000652">
    <property type="entry name" value="Triosephosphate_isomerase"/>
</dbReference>
<protein>
    <recommendedName>
        <fullName evidence="8 9">Triosephosphate isomerase</fullName>
        <shortName evidence="8">TIM</shortName>
        <shortName evidence="8">TPI</shortName>
        <ecNumber evidence="8 9">5.3.1.1</ecNumber>
    </recommendedName>
    <alternativeName>
        <fullName evidence="8">Triose-phosphate isomerase</fullName>
    </alternativeName>
</protein>
<keyword evidence="5 8" id="KW-0963">Cytoplasm</keyword>
<dbReference type="HAMAP" id="MF_00147_B">
    <property type="entry name" value="TIM_B"/>
    <property type="match status" value="1"/>
</dbReference>
<feature type="active site" description="Electrophile" evidence="8">
    <location>
        <position position="100"/>
    </location>
</feature>
<keyword evidence="4 8" id="KW-0312">Gluconeogenesis</keyword>
<feature type="binding site" evidence="8">
    <location>
        <begin position="20"/>
        <end position="22"/>
    </location>
    <ligand>
        <name>substrate</name>
    </ligand>
</feature>
<comment type="catalytic activity">
    <reaction evidence="8 9">
        <text>D-glyceraldehyde 3-phosphate = dihydroxyacetone phosphate</text>
        <dbReference type="Rhea" id="RHEA:18585"/>
        <dbReference type="ChEBI" id="CHEBI:57642"/>
        <dbReference type="ChEBI" id="CHEBI:59776"/>
        <dbReference type="EC" id="5.3.1.1"/>
    </reaction>
</comment>
<dbReference type="PROSITE" id="PS00171">
    <property type="entry name" value="TIM_1"/>
    <property type="match status" value="1"/>
</dbReference>
<comment type="pathway">
    <text evidence="1 8 9">Carbohydrate degradation; glycolysis; D-glyceraldehyde 3-phosphate from glycerone phosphate: step 1/1.</text>
</comment>
<comment type="pathway">
    <text evidence="8 9">Carbohydrate biosynthesis; gluconeogenesis.</text>
</comment>
<dbReference type="EC" id="5.3.1.1" evidence="8 9"/>
<dbReference type="SUPFAM" id="SSF51351">
    <property type="entry name" value="Triosephosphate isomerase (TIM)"/>
    <property type="match status" value="1"/>
</dbReference>
<keyword evidence="7 8" id="KW-0413">Isomerase</keyword>
<keyword evidence="11" id="KW-1185">Reference proteome</keyword>
<evidence type="ECO:0000256" key="2">
    <source>
        <dbReference type="ARBA" id="ARBA00004939"/>
    </source>
</evidence>
<feature type="binding site" evidence="8">
    <location>
        <position position="217"/>
    </location>
    <ligand>
        <name>substrate</name>
    </ligand>
</feature>
<evidence type="ECO:0000313" key="11">
    <source>
        <dbReference type="Proteomes" id="UP000664654"/>
    </source>
</evidence>
<dbReference type="PROSITE" id="PS51440">
    <property type="entry name" value="TIM_2"/>
    <property type="match status" value="1"/>
</dbReference>
<evidence type="ECO:0000256" key="8">
    <source>
        <dbReference type="HAMAP-Rule" id="MF_00147"/>
    </source>
</evidence>
<organism evidence="10 11">
    <name type="scientific">Bowmanella dokdonensis</name>
    <dbReference type="NCBI Taxonomy" id="751969"/>
    <lineage>
        <taxon>Bacteria</taxon>
        <taxon>Pseudomonadati</taxon>
        <taxon>Pseudomonadota</taxon>
        <taxon>Gammaproteobacteria</taxon>
        <taxon>Alteromonadales</taxon>
        <taxon>Alteromonadaceae</taxon>
        <taxon>Bowmanella</taxon>
    </lineage>
</organism>
<dbReference type="PANTHER" id="PTHR21139:SF42">
    <property type="entry name" value="TRIOSEPHOSPHATE ISOMERASE"/>
    <property type="match status" value="1"/>
</dbReference>
<evidence type="ECO:0000256" key="1">
    <source>
        <dbReference type="ARBA" id="ARBA00004680"/>
    </source>
</evidence>
<comment type="subcellular location">
    <subcellularLocation>
        <location evidence="8 9">Cytoplasm</location>
    </subcellularLocation>
</comment>
<dbReference type="InterPro" id="IPR020861">
    <property type="entry name" value="Triosephosphate_isomerase_AS"/>
</dbReference>
<dbReference type="CDD" id="cd00311">
    <property type="entry name" value="TIM"/>
    <property type="match status" value="1"/>
</dbReference>
<evidence type="ECO:0000256" key="5">
    <source>
        <dbReference type="ARBA" id="ARBA00022490"/>
    </source>
</evidence>
<evidence type="ECO:0000256" key="9">
    <source>
        <dbReference type="RuleBase" id="RU363013"/>
    </source>
</evidence>
<dbReference type="Proteomes" id="UP000664654">
    <property type="component" value="Unassembled WGS sequence"/>
</dbReference>
<name>A0A939DS40_9ALTE</name>
<comment type="pathway">
    <text evidence="2">Carbohydrate metabolism; erythritol degradation.</text>
</comment>
<proteinExistence type="inferred from homology"/>
<gene>
    <name evidence="8" type="primary">tpiA</name>
    <name evidence="10" type="ORF">J0A66_19055</name>
</gene>